<dbReference type="Proteomes" id="UP000230066">
    <property type="component" value="Unassembled WGS sequence"/>
</dbReference>
<comment type="caution">
    <text evidence="12">The sequence shown here is derived from an EMBL/GenBank/DDBJ whole genome shotgun (WGS) entry which is preliminary data.</text>
</comment>
<feature type="compositionally biased region" description="Polar residues" evidence="11">
    <location>
        <begin position="666"/>
        <end position="678"/>
    </location>
</feature>
<dbReference type="GO" id="GO:0034045">
    <property type="term" value="C:phagophore assembly site membrane"/>
    <property type="evidence" value="ECO:0007669"/>
    <property type="project" value="UniProtKB-SubCell"/>
</dbReference>
<evidence type="ECO:0000256" key="4">
    <source>
        <dbReference type="ARBA" id="ARBA00022448"/>
    </source>
</evidence>
<accession>A0A4E0RA66</accession>
<dbReference type="PANTHER" id="PTHR13038:SF10">
    <property type="entry name" value="AUTOPHAGY-RELATED PROTEIN 9"/>
    <property type="match status" value="1"/>
</dbReference>
<evidence type="ECO:0000256" key="5">
    <source>
        <dbReference type="ARBA" id="ARBA00022692"/>
    </source>
</evidence>
<feature type="compositionally biased region" description="Basic and acidic residues" evidence="11">
    <location>
        <begin position="679"/>
        <end position="693"/>
    </location>
</feature>
<keyword evidence="4 10" id="KW-0813">Transport</keyword>
<dbReference type="PANTHER" id="PTHR13038">
    <property type="entry name" value="APG9 AUTOPHAGY 9"/>
    <property type="match status" value="1"/>
</dbReference>
<feature type="region of interest" description="Disordered" evidence="11">
    <location>
        <begin position="646"/>
        <end position="708"/>
    </location>
</feature>
<evidence type="ECO:0000256" key="9">
    <source>
        <dbReference type="ARBA" id="ARBA00023136"/>
    </source>
</evidence>
<organism evidence="12 13">
    <name type="scientific">Fasciola hepatica</name>
    <name type="common">Liver fluke</name>
    <dbReference type="NCBI Taxonomy" id="6192"/>
    <lineage>
        <taxon>Eukaryota</taxon>
        <taxon>Metazoa</taxon>
        <taxon>Spiralia</taxon>
        <taxon>Lophotrochozoa</taxon>
        <taxon>Platyhelminthes</taxon>
        <taxon>Trematoda</taxon>
        <taxon>Digenea</taxon>
        <taxon>Plagiorchiida</taxon>
        <taxon>Echinostomata</taxon>
        <taxon>Echinostomatoidea</taxon>
        <taxon>Fasciolidae</taxon>
        <taxon>Fasciola</taxon>
    </lineage>
</organism>
<feature type="region of interest" description="Disordered" evidence="11">
    <location>
        <begin position="975"/>
        <end position="1016"/>
    </location>
</feature>
<evidence type="ECO:0000256" key="8">
    <source>
        <dbReference type="ARBA" id="ARBA00023055"/>
    </source>
</evidence>
<feature type="region of interest" description="Disordered" evidence="11">
    <location>
        <begin position="878"/>
        <end position="907"/>
    </location>
</feature>
<keyword evidence="8 10" id="KW-0445">Lipid transport</keyword>
<evidence type="ECO:0000313" key="13">
    <source>
        <dbReference type="Proteomes" id="UP000230066"/>
    </source>
</evidence>
<comment type="similarity">
    <text evidence="2 10">Belongs to the ATG9 family.</text>
</comment>
<evidence type="ECO:0000256" key="6">
    <source>
        <dbReference type="ARBA" id="ARBA00022989"/>
    </source>
</evidence>
<evidence type="ECO:0000256" key="7">
    <source>
        <dbReference type="ARBA" id="ARBA00023006"/>
    </source>
</evidence>
<comment type="function">
    <text evidence="10">Phospholipid scramblase involved in autophagy. Cycles between the preautophagosomal structure/phagophore assembly site (PAS) and the cytoplasmic vesicle pool and supplies membrane for the growing autophagosome. Lipid scramblase activity plays a key role in preautophagosomal structure/phagophore assembly by distributing the phospholipids that arrive through ATG2 from the cytoplasmic to the luminal leaflet of the bilayer, thereby driving autophagosomal membrane expansion.</text>
</comment>
<evidence type="ECO:0000256" key="2">
    <source>
        <dbReference type="ARBA" id="ARBA00006185"/>
    </source>
</evidence>
<evidence type="ECO:0000256" key="1">
    <source>
        <dbReference type="ARBA" id="ARBA00004511"/>
    </source>
</evidence>
<feature type="region of interest" description="Disordered" evidence="11">
    <location>
        <begin position="488"/>
        <end position="513"/>
    </location>
</feature>
<dbReference type="GO" id="GO:0005776">
    <property type="term" value="C:autophagosome"/>
    <property type="evidence" value="ECO:0007669"/>
    <property type="project" value="TreeGrafter"/>
</dbReference>
<keyword evidence="6 10" id="KW-1133">Transmembrane helix</keyword>
<dbReference type="GO" id="GO:0006869">
    <property type="term" value="P:lipid transport"/>
    <property type="evidence" value="ECO:0007669"/>
    <property type="project" value="UniProtKB-KW"/>
</dbReference>
<dbReference type="EMBL" id="JXXN02001147">
    <property type="protein sequence ID" value="THD25429.1"/>
    <property type="molecule type" value="Genomic_DNA"/>
</dbReference>
<feature type="transmembrane region" description="Helical" evidence="10">
    <location>
        <begin position="83"/>
        <end position="106"/>
    </location>
</feature>
<dbReference type="GO" id="GO:0000422">
    <property type="term" value="P:autophagy of mitochondrion"/>
    <property type="evidence" value="ECO:0007669"/>
    <property type="project" value="TreeGrafter"/>
</dbReference>
<reference evidence="12" key="1">
    <citation type="submission" date="2019-03" db="EMBL/GenBank/DDBJ databases">
        <title>Improved annotation for the trematode Fasciola hepatica.</title>
        <authorList>
            <person name="Choi Y.-J."/>
            <person name="Martin J."/>
            <person name="Mitreva M."/>
        </authorList>
    </citation>
    <scope>NUCLEOTIDE SEQUENCE [LARGE SCALE GENOMIC DNA]</scope>
</reference>
<feature type="transmembrane region" description="Helical" evidence="10">
    <location>
        <begin position="31"/>
        <end position="51"/>
    </location>
</feature>
<feature type="compositionally biased region" description="Polar residues" evidence="11">
    <location>
        <begin position="699"/>
        <end position="708"/>
    </location>
</feature>
<feature type="transmembrane region" description="Helical" evidence="10">
    <location>
        <begin position="329"/>
        <end position="350"/>
    </location>
</feature>
<dbReference type="InterPro" id="IPR007241">
    <property type="entry name" value="Autophagy-rel_prot_9"/>
</dbReference>
<feature type="transmembrane region" description="Helical" evidence="10">
    <location>
        <begin position="362"/>
        <end position="381"/>
    </location>
</feature>
<feature type="region of interest" description="Disordered" evidence="11">
    <location>
        <begin position="800"/>
        <end position="830"/>
    </location>
</feature>
<dbReference type="GO" id="GO:0034727">
    <property type="term" value="P:piecemeal microautophagy of the nucleus"/>
    <property type="evidence" value="ECO:0007669"/>
    <property type="project" value="TreeGrafter"/>
</dbReference>
<keyword evidence="5 10" id="KW-0812">Transmembrane</keyword>
<evidence type="ECO:0000256" key="3">
    <source>
        <dbReference type="ARBA" id="ARBA00018074"/>
    </source>
</evidence>
<evidence type="ECO:0000256" key="11">
    <source>
        <dbReference type="SAM" id="MobiDB-lite"/>
    </source>
</evidence>
<comment type="subcellular location">
    <subcellularLocation>
        <location evidence="1 10">Preautophagosomal structure membrane</location>
        <topology evidence="1 10">Multi-pass membrane protein</topology>
    </subcellularLocation>
</comment>
<keyword evidence="13" id="KW-1185">Reference proteome</keyword>
<keyword evidence="7 10" id="KW-0072">Autophagy</keyword>
<sequence>MQMRVCIGSRLYPRPLFLQSFCGSDFNESEAILLTEFLWLLKFVFLVFVGIELTTCTQWDVLANKTAVVTDWDDVFIPPGQCWANLSILPALLVTGTVFTLIYQLIGGMRRLQRYWATRRFCSMVLSMPNSSTGLGDMTWVEVQRRLIDSQVFPSLDELNICHRILRHENYLISLIDQDVLPVRFSLPVTSPPWPYIFLSDGYLFNLRLILFNTPWSPFASHWRLQSEYKELPRRHQLAHQLGTLSRVLGLLNLLFAPVILLAQLLVFLCANAERLRYQPGSIMGRRWSNYAKLYLRHYNELPHQFVARIGMVYQSACQYLDCFISRNLIALAETGAFILGSSSVAFFLMGVVHEQMMHLSGYWAILVAGGLLARACISFIPDENVVYSPQALLITILGKIHRVRDHWIEQGATYRVCAEFSQLFQYRLSAAFEELFSAVITPFLLIFVVPNHTLEIVDFLRNYTVELPDLGDVCSFAQMDVRRHGDPHWRPDTYEDDGTEPTHQTEPEHDASRMIPTDGKIELSLMHFHLNNPTYPLPASSRAYLLAVRKQLMKDIHQPLVQAHQDANGQPSLLGGLTGPVSPASLFTSLYGGQTVAQRSSVQHAQSFGQVAQLKKVSHLPGPSYIPNDTLGFVGALTQSMRASMHRSDPGIIRSSAFDPKIQKDPSSGSVDPSTSRTPDDRKSDLSIDPHSKALGSAPTTMVQSVDQSRPLDQSLMAYAQPGYLMDPINMSWMAASALFSADGFGHPICRAENGSSQQWGVASSVFGHSSSRYGLTDVLTADTSASILYMHELAHRRRLQQQHVQQSTGPGASPNMGSSSGGPWDLALGGPYAAGGTSGLNMPYQQLTSSSSGVIGSGLGTGRCSVSPGVRLAVERGHSGPSRFGYGSISSSQAPESAGVIRTSLDSRRLPRTAFAEIAEEDDEQLGSTPRLSADARFHSFNLNKDSLTSASRHSPVPTSTAGVVTVSSVPLPRLQRATTDPSASSLPEEISPAMLAGDTDTEHVWPDLPPTNC</sequence>
<feature type="transmembrane region" description="Helical" evidence="10">
    <location>
        <begin position="248"/>
        <end position="269"/>
    </location>
</feature>
<protein>
    <recommendedName>
        <fullName evidence="3 10">Autophagy-related protein 9</fullName>
    </recommendedName>
</protein>
<dbReference type="GO" id="GO:0061709">
    <property type="term" value="P:reticulophagy"/>
    <property type="evidence" value="ECO:0007669"/>
    <property type="project" value="TreeGrafter"/>
</dbReference>
<dbReference type="Pfam" id="PF04109">
    <property type="entry name" value="ATG9"/>
    <property type="match status" value="1"/>
</dbReference>
<dbReference type="AlphaFoldDB" id="A0A4E0RA66"/>
<dbReference type="GO" id="GO:0034497">
    <property type="term" value="P:protein localization to phagophore assembly site"/>
    <property type="evidence" value="ECO:0007669"/>
    <property type="project" value="TreeGrafter"/>
</dbReference>
<feature type="compositionally biased region" description="Polar residues" evidence="11">
    <location>
        <begin position="979"/>
        <end position="988"/>
    </location>
</feature>
<feature type="compositionally biased region" description="Polar residues" evidence="11">
    <location>
        <begin position="809"/>
        <end position="820"/>
    </location>
</feature>
<keyword evidence="9 10" id="KW-0472">Membrane</keyword>
<proteinExistence type="inferred from homology"/>
<evidence type="ECO:0000256" key="10">
    <source>
        <dbReference type="RuleBase" id="RU364027"/>
    </source>
</evidence>
<feature type="compositionally biased region" description="Basic and acidic residues" evidence="11">
    <location>
        <begin position="504"/>
        <end position="513"/>
    </location>
</feature>
<evidence type="ECO:0000313" key="12">
    <source>
        <dbReference type="EMBL" id="THD25429.1"/>
    </source>
</evidence>
<gene>
    <name evidence="12" type="ORF">D915_003290</name>
</gene>
<name>A0A4E0RA66_FASHE</name>